<evidence type="ECO:0000313" key="1">
    <source>
        <dbReference type="EMBL" id="SFM09957.1"/>
    </source>
</evidence>
<dbReference type="RefSeq" id="WP_090940935.1">
    <property type="nucleotide sequence ID" value="NZ_FOTS01000040.1"/>
</dbReference>
<proteinExistence type="predicted"/>
<name>A0A1I4N3Q1_9FIRM</name>
<reference evidence="2" key="1">
    <citation type="submission" date="2016-10" db="EMBL/GenBank/DDBJ databases">
        <authorList>
            <person name="Varghese N."/>
            <person name="Submissions S."/>
        </authorList>
    </citation>
    <scope>NUCLEOTIDE SEQUENCE [LARGE SCALE GENOMIC DNA]</scope>
    <source>
        <strain evidence="2">DSM 13327</strain>
    </source>
</reference>
<protein>
    <submittedName>
        <fullName evidence="1">Uncharacterized protein</fullName>
    </submittedName>
</protein>
<organism evidence="1 2">
    <name type="scientific">Pelosinus propionicus DSM 13327</name>
    <dbReference type="NCBI Taxonomy" id="1123291"/>
    <lineage>
        <taxon>Bacteria</taxon>
        <taxon>Bacillati</taxon>
        <taxon>Bacillota</taxon>
        <taxon>Negativicutes</taxon>
        <taxon>Selenomonadales</taxon>
        <taxon>Sporomusaceae</taxon>
        <taxon>Pelosinus</taxon>
    </lineage>
</organism>
<accession>A0A1I4N3Q1</accession>
<dbReference type="STRING" id="1123291.SAMN04490355_104077"/>
<keyword evidence="2" id="KW-1185">Reference proteome</keyword>
<evidence type="ECO:0000313" key="2">
    <source>
        <dbReference type="Proteomes" id="UP000199520"/>
    </source>
</evidence>
<dbReference type="Proteomes" id="UP000199520">
    <property type="component" value="Unassembled WGS sequence"/>
</dbReference>
<gene>
    <name evidence="1" type="ORF">SAMN04490355_104077</name>
</gene>
<dbReference type="AlphaFoldDB" id="A0A1I4N3Q1"/>
<sequence length="91" mass="10095">MEIPLLMTPREFAKYSGMSEHVIREKCILGLYPHTKSYSTDGRPFLKVLVSKTLAIIEKECLNNAPFMAKEKPSSKSSGAVSVMAKALKYG</sequence>
<dbReference type="EMBL" id="FOTS01000040">
    <property type="protein sequence ID" value="SFM09957.1"/>
    <property type="molecule type" value="Genomic_DNA"/>
</dbReference>